<evidence type="ECO:0000256" key="2">
    <source>
        <dbReference type="ARBA" id="ARBA00022723"/>
    </source>
</evidence>
<evidence type="ECO:0000313" key="6">
    <source>
        <dbReference type="EMBL" id="BFG70974.1"/>
    </source>
</evidence>
<gene>
    <name evidence="6" type="ORF">KACHI17_18550</name>
</gene>
<protein>
    <recommendedName>
        <fullName evidence="5">Cytochrome c domain-containing protein</fullName>
    </recommendedName>
</protein>
<dbReference type="EMBL" id="AP029612">
    <property type="protein sequence ID" value="BFG70974.1"/>
    <property type="molecule type" value="Genomic_DNA"/>
</dbReference>
<feature type="domain" description="Cytochrome c" evidence="5">
    <location>
        <begin position="186"/>
        <end position="276"/>
    </location>
</feature>
<evidence type="ECO:0000256" key="1">
    <source>
        <dbReference type="ARBA" id="ARBA00022617"/>
    </source>
</evidence>
<keyword evidence="1 4" id="KW-0349">Heme</keyword>
<dbReference type="SUPFAM" id="SSF46626">
    <property type="entry name" value="Cytochrome c"/>
    <property type="match status" value="2"/>
</dbReference>
<dbReference type="InterPro" id="IPR009056">
    <property type="entry name" value="Cyt_c-like_dom"/>
</dbReference>
<sequence length="325" mass="36951">MWRKIQSDWPAYLLSFVVLLIILTKAIKTDQRQQPTVSNDSTWHAPSMYLNPIKDKQERDLISYGKELIANTSAYLGPKGSVMQISNGMNCQNCHLDAGTKPNGNNFSAVYANYPLFRERSGKVESIYKRVSDCFERSLNGTTPDSNSREYQAIHAYIQWVGKDVPKGTHPKGSGIKRPNYLERAADPEKGKKVYAIHCERCHGSNGEGQLNPENTGYSYPPLWGKNSYNTGAGLYRLSNFAGYIQENMPFNEVTDQHKLTDEEAWDIAAYVNSQPRPVMKENHDWPHLNKKPIDHPFGPYADSFSEQQHKYGPFLPILFARDKN</sequence>
<dbReference type="GO" id="GO:0020037">
    <property type="term" value="F:heme binding"/>
    <property type="evidence" value="ECO:0007669"/>
    <property type="project" value="InterPro"/>
</dbReference>
<name>A0AAT9GK37_9BACT</name>
<dbReference type="InterPro" id="IPR051459">
    <property type="entry name" value="Cytochrome_c-type_DH"/>
</dbReference>
<evidence type="ECO:0000259" key="5">
    <source>
        <dbReference type="PROSITE" id="PS51007"/>
    </source>
</evidence>
<reference evidence="6" key="1">
    <citation type="submission" date="2024-02" db="EMBL/GenBank/DDBJ databases">
        <title>Sediminibacterium planktonica sp. nov. and Sediminibacterium longus sp. nov., isolated from surface lake and river water.</title>
        <authorList>
            <person name="Watanabe K."/>
            <person name="Takemine S."/>
            <person name="Ishii Y."/>
            <person name="Ogata Y."/>
            <person name="Shindo C."/>
            <person name="Suda W."/>
        </authorList>
    </citation>
    <scope>NUCLEOTIDE SEQUENCE</scope>
    <source>
        <strain evidence="6">KACHI17</strain>
    </source>
</reference>
<evidence type="ECO:0000256" key="4">
    <source>
        <dbReference type="PROSITE-ProRule" id="PRU00433"/>
    </source>
</evidence>
<dbReference type="RefSeq" id="WP_353548613.1">
    <property type="nucleotide sequence ID" value="NZ_AP029612.1"/>
</dbReference>
<dbReference type="InterPro" id="IPR036909">
    <property type="entry name" value="Cyt_c-like_dom_sf"/>
</dbReference>
<dbReference type="Gene3D" id="1.10.760.10">
    <property type="entry name" value="Cytochrome c-like domain"/>
    <property type="match status" value="2"/>
</dbReference>
<dbReference type="Pfam" id="PF00034">
    <property type="entry name" value="Cytochrom_C"/>
    <property type="match status" value="1"/>
</dbReference>
<proteinExistence type="predicted"/>
<dbReference type="PROSITE" id="PS51007">
    <property type="entry name" value="CYTC"/>
    <property type="match status" value="1"/>
</dbReference>
<accession>A0AAT9GK37</accession>
<keyword evidence="2 4" id="KW-0479">Metal-binding</keyword>
<dbReference type="Pfam" id="PF21342">
    <property type="entry name" value="SoxA-TsdA_cyt-c"/>
    <property type="match status" value="1"/>
</dbReference>
<dbReference type="PANTHER" id="PTHR35008">
    <property type="entry name" value="BLL4482 PROTEIN-RELATED"/>
    <property type="match status" value="1"/>
</dbReference>
<organism evidence="6">
    <name type="scientific">Sediminibacterium sp. KACHI17</name>
    <dbReference type="NCBI Taxonomy" id="1751071"/>
    <lineage>
        <taxon>Bacteria</taxon>
        <taxon>Pseudomonadati</taxon>
        <taxon>Bacteroidota</taxon>
        <taxon>Chitinophagia</taxon>
        <taxon>Chitinophagales</taxon>
        <taxon>Chitinophagaceae</taxon>
        <taxon>Sediminibacterium</taxon>
    </lineage>
</organism>
<dbReference type="PANTHER" id="PTHR35008:SF9">
    <property type="entry name" value="CYTOCHROME C DOMAIN-CONTAINING PROTEIN"/>
    <property type="match status" value="1"/>
</dbReference>
<dbReference type="GO" id="GO:0009055">
    <property type="term" value="F:electron transfer activity"/>
    <property type="evidence" value="ECO:0007669"/>
    <property type="project" value="InterPro"/>
</dbReference>
<keyword evidence="3 4" id="KW-0408">Iron</keyword>
<dbReference type="GO" id="GO:0046872">
    <property type="term" value="F:metal ion binding"/>
    <property type="evidence" value="ECO:0007669"/>
    <property type="project" value="UniProtKB-KW"/>
</dbReference>
<evidence type="ECO:0000256" key="3">
    <source>
        <dbReference type="ARBA" id="ARBA00023004"/>
    </source>
</evidence>
<dbReference type="AlphaFoldDB" id="A0AAT9GK37"/>